<dbReference type="SUPFAM" id="SSF56219">
    <property type="entry name" value="DNase I-like"/>
    <property type="match status" value="1"/>
</dbReference>
<dbReference type="CDD" id="cd01650">
    <property type="entry name" value="RT_nLTR_like"/>
    <property type="match status" value="1"/>
</dbReference>
<dbReference type="SUPFAM" id="SSF56672">
    <property type="entry name" value="DNA/RNA polymerases"/>
    <property type="match status" value="1"/>
</dbReference>
<dbReference type="InterPro" id="IPR036691">
    <property type="entry name" value="Endo/exonu/phosph_ase_sf"/>
</dbReference>
<evidence type="ECO:0000259" key="1">
    <source>
        <dbReference type="Pfam" id="PF00078"/>
    </source>
</evidence>
<reference evidence="3" key="1">
    <citation type="submission" date="2025-08" db="UniProtKB">
        <authorList>
            <consortium name="RefSeq"/>
        </authorList>
    </citation>
    <scope>IDENTIFICATION</scope>
</reference>
<evidence type="ECO:0000313" key="3">
    <source>
        <dbReference type="RefSeq" id="XP_065675450.1"/>
    </source>
</evidence>
<accession>A0ABM4DLM5</accession>
<dbReference type="Proteomes" id="UP001652625">
    <property type="component" value="Chromosome 15"/>
</dbReference>
<dbReference type="GeneID" id="136091670"/>
<evidence type="ECO:0000313" key="2">
    <source>
        <dbReference type="Proteomes" id="UP001652625"/>
    </source>
</evidence>
<dbReference type="PANTHER" id="PTHR47510">
    <property type="entry name" value="REVERSE TRANSCRIPTASE DOMAIN-CONTAINING PROTEIN"/>
    <property type="match status" value="1"/>
</dbReference>
<protein>
    <submittedName>
        <fullName evidence="3">Uncharacterized protein LOC136091670</fullName>
    </submittedName>
</protein>
<feature type="domain" description="Reverse transcriptase" evidence="1">
    <location>
        <begin position="327"/>
        <end position="448"/>
    </location>
</feature>
<dbReference type="RefSeq" id="XP_065675450.1">
    <property type="nucleotide sequence ID" value="XM_065819378.1"/>
</dbReference>
<keyword evidence="2" id="KW-1185">Reference proteome</keyword>
<dbReference type="Pfam" id="PF00078">
    <property type="entry name" value="RVT_1"/>
    <property type="match status" value="1"/>
</dbReference>
<sequence length="575" mass="66611">MVGDLNLNILDYDSNKNIKQFFNVIFENSYIPVINKPTRITNKSETSIDQIITNDFINIKIKTGIFKTDISDHFPIFIVVQKYNKSDCQKNTKIKTRIINDSSINQFHDLLSSVKWDDLLLNLNADKAYDIFISEYYKYYNKAFPEITKLIKSKTLSNPWITKDQLKKHSNDPQGTWRIINEVIGKNNPERNNFPKILKFKDNYVIEKELVAEALNKFFINIGPSLASKIESSKINFDAYLVSNKTNIMPNDNLTEEELLCAVSSIKPKKSIGVDNISGNIIINSIKLITIPLLCIFNLSLKEGVFPEKIKIARVVPIFKSGDPSDVTNYRPISVLTCISKVLERIMYNRLYSFLIQNNILYNKQFGFKSGHSTDHAILHLVHDIFKGFNEKIYTLGVFIDLSKAFDTVNHLILLSKLEFYGIKNSSLAWFKSYLSNRKQYISYDGVNKGLDNLTQWFKANKLSLNITKTKYTLFHRVHKKENIPLKLPNLFIDKNIIKREISSKFLGVILDENVTWRQHISVVENKVSKNIGILYKAKQVLNQSCLKYIYFSFIHCYLNYANIAWCMHQCYKAK</sequence>
<organism evidence="2 3">
    <name type="scientific">Hydra vulgaris</name>
    <name type="common">Hydra</name>
    <name type="synonym">Hydra attenuata</name>
    <dbReference type="NCBI Taxonomy" id="6087"/>
    <lineage>
        <taxon>Eukaryota</taxon>
        <taxon>Metazoa</taxon>
        <taxon>Cnidaria</taxon>
        <taxon>Hydrozoa</taxon>
        <taxon>Hydroidolina</taxon>
        <taxon>Anthoathecata</taxon>
        <taxon>Aplanulata</taxon>
        <taxon>Hydridae</taxon>
        <taxon>Hydra</taxon>
    </lineage>
</organism>
<dbReference type="PANTHER" id="PTHR47510:SF3">
    <property type="entry name" value="ENDO_EXONUCLEASE_PHOSPHATASE DOMAIN-CONTAINING PROTEIN"/>
    <property type="match status" value="1"/>
</dbReference>
<dbReference type="InterPro" id="IPR043502">
    <property type="entry name" value="DNA/RNA_pol_sf"/>
</dbReference>
<gene>
    <name evidence="3" type="primary">LOC136091670</name>
</gene>
<dbReference type="InterPro" id="IPR000477">
    <property type="entry name" value="RT_dom"/>
</dbReference>
<name>A0ABM4DLM5_HYDVU</name>
<proteinExistence type="predicted"/>